<reference evidence="1 2" key="1">
    <citation type="submission" date="2018-10" db="EMBL/GenBank/DDBJ databases">
        <title>A high-quality apple genome assembly.</title>
        <authorList>
            <person name="Hu J."/>
        </authorList>
    </citation>
    <scope>NUCLEOTIDE SEQUENCE [LARGE SCALE GENOMIC DNA]</scope>
    <source>
        <strain evidence="2">cv. HFTH1</strain>
        <tissue evidence="1">Young leaf</tissue>
    </source>
</reference>
<proteinExistence type="predicted"/>
<dbReference type="STRING" id="3750.A0A498IU57"/>
<gene>
    <name evidence="1" type="ORF">DVH24_002540</name>
</gene>
<organism evidence="1 2">
    <name type="scientific">Malus domestica</name>
    <name type="common">Apple</name>
    <name type="synonym">Pyrus malus</name>
    <dbReference type="NCBI Taxonomy" id="3750"/>
    <lineage>
        <taxon>Eukaryota</taxon>
        <taxon>Viridiplantae</taxon>
        <taxon>Streptophyta</taxon>
        <taxon>Embryophyta</taxon>
        <taxon>Tracheophyta</taxon>
        <taxon>Spermatophyta</taxon>
        <taxon>Magnoliopsida</taxon>
        <taxon>eudicotyledons</taxon>
        <taxon>Gunneridae</taxon>
        <taxon>Pentapetalae</taxon>
        <taxon>rosids</taxon>
        <taxon>fabids</taxon>
        <taxon>Rosales</taxon>
        <taxon>Rosaceae</taxon>
        <taxon>Amygdaloideae</taxon>
        <taxon>Maleae</taxon>
        <taxon>Malus</taxon>
    </lineage>
</organism>
<dbReference type="SUPFAM" id="SSF53474">
    <property type="entry name" value="alpha/beta-Hydrolases"/>
    <property type="match status" value="1"/>
</dbReference>
<evidence type="ECO:0000313" key="1">
    <source>
        <dbReference type="EMBL" id="RXH85442.1"/>
    </source>
</evidence>
<dbReference type="PANTHER" id="PTHR43329">
    <property type="entry name" value="EPOXIDE HYDROLASE"/>
    <property type="match status" value="1"/>
</dbReference>
<evidence type="ECO:0008006" key="3">
    <source>
        <dbReference type="Google" id="ProtNLM"/>
    </source>
</evidence>
<dbReference type="EMBL" id="RDQH01000336">
    <property type="protein sequence ID" value="RXH85442.1"/>
    <property type="molecule type" value="Genomic_DNA"/>
</dbReference>
<dbReference type="InterPro" id="IPR029058">
    <property type="entry name" value="AB_hydrolase_fold"/>
</dbReference>
<name>A0A498IU57_MALDO</name>
<comment type="caution">
    <text evidence="1">The sequence shown here is derived from an EMBL/GenBank/DDBJ whole genome shotgun (WGS) entry which is preliminary data.</text>
</comment>
<dbReference type="AlphaFoldDB" id="A0A498IU57"/>
<sequence length="215" mass="24488">MIQTFQMPFFVFLVGKDFGARPAYLFALAYPKRVLGVITIGVPIMPPSPLKFDKNLPEGFYISRWQEPGRAETYFGCFDETVAQNIYILFSISEIPIAAKNQKIMDVVDPSTPIPPWFTEEDLAAYGALYEKSGFQTALQIPYRALREESGLINLIVKDPALYIMGSKDYVNKFPGIDYYIDIGRVKKFVPNLEIQYMSEGWHFVQEQSLARISA</sequence>
<accession>A0A498IU57</accession>
<protein>
    <recommendedName>
        <fullName evidence="3">AB hydrolase-1 domain-containing protein</fullName>
    </recommendedName>
</protein>
<dbReference type="Proteomes" id="UP000290289">
    <property type="component" value="Chromosome 10"/>
</dbReference>
<dbReference type="Gene3D" id="3.40.50.1820">
    <property type="entry name" value="alpha/beta hydrolase"/>
    <property type="match status" value="1"/>
</dbReference>
<evidence type="ECO:0000313" key="2">
    <source>
        <dbReference type="Proteomes" id="UP000290289"/>
    </source>
</evidence>
<keyword evidence="2" id="KW-1185">Reference proteome</keyword>